<reference evidence="2 4" key="2">
    <citation type="journal article" date="2014" name="PLoS Genet.">
        <title>Phylogenetically driven sequencing of extremely halophilic archaea reveals strategies for static and dynamic osmo-response.</title>
        <authorList>
            <person name="Becker E.A."/>
            <person name="Seitzer P.M."/>
            <person name="Tritt A."/>
            <person name="Larsen D."/>
            <person name="Krusor M."/>
            <person name="Yao A.I."/>
            <person name="Wu D."/>
            <person name="Madern D."/>
            <person name="Eisen J.A."/>
            <person name="Darling A.E."/>
            <person name="Facciotti M.T."/>
        </authorList>
    </citation>
    <scope>NUCLEOTIDE SEQUENCE [LARGE SCALE GENOMIC DNA]</scope>
    <source>
        <strain evidence="2">B3</strain>
        <strain evidence="4">DSM 18796 / CECT 7217 / JCM 14584 / KCTC 4019 / B3</strain>
    </source>
</reference>
<keyword evidence="4" id="KW-1185">Reference proteome</keyword>
<organism evidence="1 3">
    <name type="scientific">Halalkalicoccus jeotgali (strain DSM 18796 / CECT 7217 / JCM 14584 / KCTC 4019 / B3)</name>
    <dbReference type="NCBI Taxonomy" id="795797"/>
    <lineage>
        <taxon>Archaea</taxon>
        <taxon>Methanobacteriati</taxon>
        <taxon>Methanobacteriota</taxon>
        <taxon>Stenosarchaea group</taxon>
        <taxon>Halobacteria</taxon>
        <taxon>Halobacteriales</taxon>
        <taxon>Halococcaceae</taxon>
        <taxon>Halalkalicoccus</taxon>
    </lineage>
</organism>
<gene>
    <name evidence="1" type="ordered locus">HacjB3_15871</name>
    <name evidence="2" type="ORF">C497_01385</name>
</gene>
<dbReference type="KEGG" id="hje:HacjB3_15871"/>
<accession>D8JB81</accession>
<evidence type="ECO:0000313" key="3">
    <source>
        <dbReference type="Proteomes" id="UP000000390"/>
    </source>
</evidence>
<reference evidence="1 3" key="1">
    <citation type="journal article" date="2010" name="J. Bacteriol.">
        <title>Complete genome sequence of Halalkalicoccus jeotgali B3(T), an extremely halophilic archaeon.</title>
        <authorList>
            <person name="Roh S.W."/>
            <person name="Nam Y.D."/>
            <person name="Nam S.H."/>
            <person name="Choi S.H."/>
            <person name="Park H.S."/>
            <person name="Bae J.W."/>
        </authorList>
    </citation>
    <scope>NUCLEOTIDE SEQUENCE [LARGE SCALE GENOMIC DNA]</scope>
    <source>
        <strain evidence="1">B3</strain>
        <strain evidence="3">DSM 18796 / CECT 7217 / JCM 14584 / KCTC 4019 / B3</strain>
        <plasmid evidence="3">1</plasmid>
    </source>
</reference>
<geneLocation type="plasmid" evidence="1 3">
    <name>1</name>
</geneLocation>
<sequence>MECYCRTISERSIVMTSEFKICEITVGYCPPVGEIKRMRVARWSITIH</sequence>
<proteinExistence type="predicted"/>
<evidence type="ECO:0000313" key="1">
    <source>
        <dbReference type="EMBL" id="ADJ16534.1"/>
    </source>
</evidence>
<dbReference type="Proteomes" id="UP000000390">
    <property type="component" value="Plasmid 1"/>
</dbReference>
<evidence type="ECO:0000313" key="2">
    <source>
        <dbReference type="EMBL" id="ELY41371.1"/>
    </source>
</evidence>
<dbReference type="EMBL" id="AOHV01000005">
    <property type="protein sequence ID" value="ELY41371.1"/>
    <property type="molecule type" value="Genomic_DNA"/>
</dbReference>
<dbReference type="AlphaFoldDB" id="D8JB81"/>
<dbReference type="HOGENOM" id="CLU_3147861_0_0_2"/>
<evidence type="ECO:0000313" key="4">
    <source>
        <dbReference type="Proteomes" id="UP000011645"/>
    </source>
</evidence>
<dbReference type="Proteomes" id="UP000011645">
    <property type="component" value="Unassembled WGS sequence"/>
</dbReference>
<keyword evidence="1" id="KW-0614">Plasmid</keyword>
<dbReference type="EMBL" id="CP002063">
    <property type="protein sequence ID" value="ADJ16534.1"/>
    <property type="molecule type" value="Genomic_DNA"/>
</dbReference>
<protein>
    <submittedName>
        <fullName evidence="1">Uncharacterized protein</fullName>
    </submittedName>
</protein>
<name>D8JB81_HALJB</name>